<keyword evidence="5" id="KW-0687">Ribonucleoprotein</keyword>
<reference evidence="7" key="1">
    <citation type="submission" date="2018-08" db="EMBL/GenBank/DDBJ databases">
        <authorList>
            <person name="Cornetti L."/>
        </authorList>
    </citation>
    <scope>NUCLEOTIDE SEQUENCE</scope>
    <source>
        <strain evidence="7">ZW-BAR-1</strain>
    </source>
</reference>
<dbReference type="GO" id="GO:0005762">
    <property type="term" value="C:mitochondrial large ribosomal subunit"/>
    <property type="evidence" value="ECO:0007669"/>
    <property type="project" value="TreeGrafter"/>
</dbReference>
<dbReference type="GO" id="GO:0003735">
    <property type="term" value="F:structural constituent of ribosome"/>
    <property type="evidence" value="ECO:0007669"/>
    <property type="project" value="InterPro"/>
</dbReference>
<dbReference type="AlphaFoldDB" id="A0A4Y7M1F9"/>
<keyword evidence="4" id="KW-0496">Mitochondrion</keyword>
<comment type="similarity">
    <text evidence="2">Belongs to the universal ribosomal protein uL29 family.</text>
</comment>
<evidence type="ECO:0000256" key="4">
    <source>
        <dbReference type="ARBA" id="ARBA00023128"/>
    </source>
</evidence>
<dbReference type="PANTHER" id="PTHR21183">
    <property type="entry name" value="RIBOSOMAL PROTEIN L47, MITOCHONDRIAL-RELATED"/>
    <property type="match status" value="1"/>
</dbReference>
<dbReference type="PANTHER" id="PTHR21183:SF18">
    <property type="entry name" value="LARGE RIBOSOMAL SUBUNIT PROTEIN UL29M"/>
    <property type="match status" value="1"/>
</dbReference>
<dbReference type="EMBL" id="LR004817">
    <property type="protein sequence ID" value="SVE74436.1"/>
    <property type="molecule type" value="mRNA"/>
</dbReference>
<protein>
    <recommendedName>
        <fullName evidence="6">Large ribosomal subunit protein uL29m</fullName>
    </recommendedName>
</protein>
<evidence type="ECO:0000256" key="1">
    <source>
        <dbReference type="ARBA" id="ARBA00004173"/>
    </source>
</evidence>
<proteinExistence type="evidence at transcript level"/>
<keyword evidence="3" id="KW-0689">Ribosomal protein</keyword>
<organism evidence="7">
    <name type="scientific">Daphnia barbata</name>
    <dbReference type="NCBI Taxonomy" id="414587"/>
    <lineage>
        <taxon>Eukaryota</taxon>
        <taxon>Metazoa</taxon>
        <taxon>Ecdysozoa</taxon>
        <taxon>Arthropoda</taxon>
        <taxon>Crustacea</taxon>
        <taxon>Branchiopoda</taxon>
        <taxon>Diplostraca</taxon>
        <taxon>Cladocera</taxon>
        <taxon>Anomopoda</taxon>
        <taxon>Daphniidae</taxon>
        <taxon>Daphnia</taxon>
    </lineage>
</organism>
<gene>
    <name evidence="7" type="primary">EOG090X0DBE</name>
</gene>
<sequence length="252" mass="29326">MPNDATFGLFFNFSGQQPLLFAYEDDEPCNWLIISFQPASIAAFHTTSKFSNLLQFLDDPKNFGASEVKSGRSWTLDELRIKSNLDLQKLWYVLLKERNMLLSMEYNCREACRLFPSPERIDKVEDSMARLEQVVRERNDAYWQLEIGEEAPKSRAVKTLDPADPLAAIREPIDAVTQVKDRATLKFQYLIKEKERKLLQKQKRLHEREAIMLLRHFPNLDKEALQAKYPDVNVAKLKFNKGTRGNHEFNTA</sequence>
<dbReference type="Gene3D" id="6.10.330.20">
    <property type="match status" value="1"/>
</dbReference>
<name>A0A4Y7M1F9_9CRUS</name>
<dbReference type="InterPro" id="IPR038340">
    <property type="entry name" value="MRP-L47_sf"/>
</dbReference>
<accession>A0A4Y7M1F9</accession>
<dbReference type="Pfam" id="PF06984">
    <property type="entry name" value="MRP-L47"/>
    <property type="match status" value="1"/>
</dbReference>
<comment type="subcellular location">
    <subcellularLocation>
        <location evidence="1">Mitochondrion</location>
    </subcellularLocation>
</comment>
<evidence type="ECO:0000256" key="2">
    <source>
        <dbReference type="ARBA" id="ARBA00009254"/>
    </source>
</evidence>
<evidence type="ECO:0000313" key="7">
    <source>
        <dbReference type="EMBL" id="SVE74436.1"/>
    </source>
</evidence>
<evidence type="ECO:0000256" key="3">
    <source>
        <dbReference type="ARBA" id="ARBA00022980"/>
    </source>
</evidence>
<dbReference type="InterPro" id="IPR010729">
    <property type="entry name" value="Ribosomal_uL29_mit"/>
</dbReference>
<dbReference type="GO" id="GO:0032543">
    <property type="term" value="P:mitochondrial translation"/>
    <property type="evidence" value="ECO:0007669"/>
    <property type="project" value="TreeGrafter"/>
</dbReference>
<evidence type="ECO:0000256" key="5">
    <source>
        <dbReference type="ARBA" id="ARBA00023274"/>
    </source>
</evidence>
<evidence type="ECO:0000256" key="6">
    <source>
        <dbReference type="ARBA" id="ARBA00035289"/>
    </source>
</evidence>